<feature type="region of interest" description="Disordered" evidence="1">
    <location>
        <begin position="1"/>
        <end position="106"/>
    </location>
</feature>
<keyword evidence="2" id="KW-1185">Reference proteome</keyword>
<name>A0A915JGD8_ROMCU</name>
<evidence type="ECO:0000313" key="3">
    <source>
        <dbReference type="WBParaSite" id="nRc.2.0.1.t24662-RA"/>
    </source>
</evidence>
<proteinExistence type="predicted"/>
<dbReference type="AlphaFoldDB" id="A0A915JGD8"/>
<evidence type="ECO:0000313" key="2">
    <source>
        <dbReference type="Proteomes" id="UP000887565"/>
    </source>
</evidence>
<evidence type="ECO:0000256" key="1">
    <source>
        <dbReference type="SAM" id="MobiDB-lite"/>
    </source>
</evidence>
<reference evidence="3" key="1">
    <citation type="submission" date="2022-11" db="UniProtKB">
        <authorList>
            <consortium name="WormBaseParasite"/>
        </authorList>
    </citation>
    <scope>IDENTIFICATION</scope>
</reference>
<protein>
    <submittedName>
        <fullName evidence="3">Uncharacterized protein</fullName>
    </submittedName>
</protein>
<organism evidence="2 3">
    <name type="scientific">Romanomermis culicivorax</name>
    <name type="common">Nematode worm</name>
    <dbReference type="NCBI Taxonomy" id="13658"/>
    <lineage>
        <taxon>Eukaryota</taxon>
        <taxon>Metazoa</taxon>
        <taxon>Ecdysozoa</taxon>
        <taxon>Nematoda</taxon>
        <taxon>Enoplea</taxon>
        <taxon>Dorylaimia</taxon>
        <taxon>Mermithida</taxon>
        <taxon>Mermithoidea</taxon>
        <taxon>Mermithidae</taxon>
        <taxon>Romanomermis</taxon>
    </lineage>
</organism>
<feature type="compositionally biased region" description="Basic and acidic residues" evidence="1">
    <location>
        <begin position="7"/>
        <end position="44"/>
    </location>
</feature>
<dbReference type="WBParaSite" id="nRc.2.0.1.t24662-RA">
    <property type="protein sequence ID" value="nRc.2.0.1.t24662-RA"/>
    <property type="gene ID" value="nRc.2.0.1.g24662"/>
</dbReference>
<sequence>MGVKRKAPGDDKPQPDKYQRMDAKSPDTVEANKARTKAKMEVRPKARGNTIEEGLGEAIDTAGSSKTQERDLHAIRLSTNNLPQHVDRATEPEIDPVRHQRQCHTP</sequence>
<dbReference type="Proteomes" id="UP000887565">
    <property type="component" value="Unplaced"/>
</dbReference>
<feature type="compositionally biased region" description="Basic and acidic residues" evidence="1">
    <location>
        <begin position="85"/>
        <end position="98"/>
    </location>
</feature>
<accession>A0A915JGD8</accession>